<dbReference type="InterPro" id="IPR003593">
    <property type="entry name" value="AAA+_ATPase"/>
</dbReference>
<dbReference type="EMBL" id="JBHSRI010000002">
    <property type="protein sequence ID" value="MFC6038144.1"/>
    <property type="molecule type" value="Genomic_DNA"/>
</dbReference>
<reference evidence="3" key="1">
    <citation type="journal article" date="2019" name="Int. J. Syst. Evol. Microbiol.">
        <title>The Global Catalogue of Microorganisms (GCM) 10K type strain sequencing project: providing services to taxonomists for standard genome sequencing and annotation.</title>
        <authorList>
            <consortium name="The Broad Institute Genomics Platform"/>
            <consortium name="The Broad Institute Genome Sequencing Center for Infectious Disease"/>
            <person name="Wu L."/>
            <person name="Ma J."/>
        </authorList>
    </citation>
    <scope>NUCLEOTIDE SEQUENCE [LARGE SCALE GENOMIC DNA]</scope>
    <source>
        <strain evidence="3">CCUG 54527</strain>
    </source>
</reference>
<comment type="caution">
    <text evidence="2">The sequence shown here is derived from an EMBL/GenBank/DDBJ whole genome shotgun (WGS) entry which is preliminary data.</text>
</comment>
<name>A0ABW1L264_9BACL</name>
<sequence>MSKLNQLRKTLNDAIVGREKEIDFMLIALIQGGHVLLESVPGSGKTMMAKSFAHAFKGKFKRLQFTPDVLPSDVTGISYFDPKTQEFIMRPGPVVTNILLADEINRATPRTQSSLLESMEEKQVTIDGETIKLPEPFMVIATQNPVESQQGTFSLPAAQLDRFLFRIEINYPTFEEERKILREFSQSPGEVKTLSIIEIEDVQQWRSEVRKITVHDDIETYILQIIHATRQHPQVELGLSSRASLALLHAAQGHAFIKGRSYVIPDDVKLMVEPLSTHRLMLSAEGMLIREPADILREIIESVQAPVEAMVR</sequence>
<dbReference type="PANTHER" id="PTHR42759">
    <property type="entry name" value="MOXR FAMILY PROTEIN"/>
    <property type="match status" value="1"/>
</dbReference>
<dbReference type="Pfam" id="PF17863">
    <property type="entry name" value="AAA_lid_2"/>
    <property type="match status" value="1"/>
</dbReference>
<evidence type="ECO:0000313" key="3">
    <source>
        <dbReference type="Proteomes" id="UP001596170"/>
    </source>
</evidence>
<evidence type="ECO:0000313" key="2">
    <source>
        <dbReference type="EMBL" id="MFC6038144.1"/>
    </source>
</evidence>
<dbReference type="Pfam" id="PF07726">
    <property type="entry name" value="AAA_3"/>
    <property type="match status" value="1"/>
</dbReference>
<dbReference type="SUPFAM" id="SSF52540">
    <property type="entry name" value="P-loop containing nucleoside triphosphate hydrolases"/>
    <property type="match status" value="1"/>
</dbReference>
<dbReference type="RefSeq" id="WP_377732147.1">
    <property type="nucleotide sequence ID" value="NZ_JBHSRI010000002.1"/>
</dbReference>
<dbReference type="InterPro" id="IPR027417">
    <property type="entry name" value="P-loop_NTPase"/>
</dbReference>
<dbReference type="InterPro" id="IPR011703">
    <property type="entry name" value="ATPase_AAA-3"/>
</dbReference>
<protein>
    <submittedName>
        <fullName evidence="2">AAA family ATPase</fullName>
    </submittedName>
</protein>
<dbReference type="PANTHER" id="PTHR42759:SF5">
    <property type="entry name" value="METHANOL DEHYDROGENASE REGULATOR"/>
    <property type="match status" value="1"/>
</dbReference>
<dbReference type="SMART" id="SM00382">
    <property type="entry name" value="AAA"/>
    <property type="match status" value="1"/>
</dbReference>
<dbReference type="Gene3D" id="3.40.50.300">
    <property type="entry name" value="P-loop containing nucleotide triphosphate hydrolases"/>
    <property type="match status" value="1"/>
</dbReference>
<organism evidence="2 3">
    <name type="scientific">Paenisporosarcina macmurdoensis</name>
    <dbReference type="NCBI Taxonomy" id="212659"/>
    <lineage>
        <taxon>Bacteria</taxon>
        <taxon>Bacillati</taxon>
        <taxon>Bacillota</taxon>
        <taxon>Bacilli</taxon>
        <taxon>Bacillales</taxon>
        <taxon>Caryophanaceae</taxon>
        <taxon>Paenisporosarcina</taxon>
    </lineage>
</organism>
<keyword evidence="3" id="KW-1185">Reference proteome</keyword>
<proteinExistence type="predicted"/>
<evidence type="ECO:0000259" key="1">
    <source>
        <dbReference type="SMART" id="SM00382"/>
    </source>
</evidence>
<gene>
    <name evidence="2" type="ORF">ACFPYN_01640</name>
</gene>
<dbReference type="PIRSF" id="PIRSF002849">
    <property type="entry name" value="AAA_ATPase_chaperone_MoxR_prd"/>
    <property type="match status" value="1"/>
</dbReference>
<feature type="domain" description="AAA+ ATPase" evidence="1">
    <location>
        <begin position="31"/>
        <end position="173"/>
    </location>
</feature>
<dbReference type="InterPro" id="IPR050764">
    <property type="entry name" value="CbbQ/NirQ/NorQ/GpvN"/>
</dbReference>
<dbReference type="Gene3D" id="1.10.8.80">
    <property type="entry name" value="Magnesium chelatase subunit I, C-Terminal domain"/>
    <property type="match status" value="1"/>
</dbReference>
<dbReference type="Proteomes" id="UP001596170">
    <property type="component" value="Unassembled WGS sequence"/>
</dbReference>
<accession>A0ABW1L264</accession>
<dbReference type="InterPro" id="IPR041628">
    <property type="entry name" value="ChlI/MoxR_AAA_lid"/>
</dbReference>